<dbReference type="Gene3D" id="3.40.50.2300">
    <property type="match status" value="2"/>
</dbReference>
<evidence type="ECO:0000256" key="1">
    <source>
        <dbReference type="ARBA" id="ARBA00010062"/>
    </source>
</evidence>
<protein>
    <submittedName>
        <fullName evidence="4">Substrate-binding domain-containing protein</fullName>
    </submittedName>
</protein>
<dbReference type="InterPro" id="IPR028081">
    <property type="entry name" value="Leu-bd"/>
</dbReference>
<dbReference type="InterPro" id="IPR028082">
    <property type="entry name" value="Peripla_BP_I"/>
</dbReference>
<dbReference type="Pfam" id="PF13458">
    <property type="entry name" value="Peripla_BP_6"/>
    <property type="match status" value="1"/>
</dbReference>
<accession>A0A6M6JQ01</accession>
<evidence type="ECO:0000259" key="3">
    <source>
        <dbReference type="Pfam" id="PF13458"/>
    </source>
</evidence>
<evidence type="ECO:0000313" key="5">
    <source>
        <dbReference type="Proteomes" id="UP000505377"/>
    </source>
</evidence>
<dbReference type="KEGG" id="pbro:HOP40_29045"/>
<gene>
    <name evidence="4" type="ORF">HOP40_29045</name>
</gene>
<evidence type="ECO:0000313" key="4">
    <source>
        <dbReference type="EMBL" id="QJY49303.1"/>
    </source>
</evidence>
<dbReference type="PANTHER" id="PTHR47628:SF1">
    <property type="entry name" value="ALIPHATIC AMIDASE EXPRESSION-REGULATING PROTEIN"/>
    <property type="match status" value="1"/>
</dbReference>
<reference evidence="4 5" key="1">
    <citation type="submission" date="2020-05" db="EMBL/GenBank/DDBJ databases">
        <authorList>
            <person name="Mo P."/>
        </authorList>
    </citation>
    <scope>NUCLEOTIDE SEQUENCE [LARGE SCALE GENOMIC DNA]</scope>
    <source>
        <strain evidence="4 5">Gen01</strain>
    </source>
</reference>
<evidence type="ECO:0000256" key="2">
    <source>
        <dbReference type="ARBA" id="ARBA00022729"/>
    </source>
</evidence>
<dbReference type="CDD" id="cd06358">
    <property type="entry name" value="PBP1_NHase"/>
    <property type="match status" value="1"/>
</dbReference>
<keyword evidence="5" id="KW-1185">Reference proteome</keyword>
<dbReference type="Proteomes" id="UP000505377">
    <property type="component" value="Chromosome"/>
</dbReference>
<feature type="domain" description="Leucine-binding protein" evidence="3">
    <location>
        <begin position="7"/>
        <end position="340"/>
    </location>
</feature>
<name>A0A6M6JQ01_9PSEU</name>
<comment type="similarity">
    <text evidence="1">Belongs to the leucine-binding protein family.</text>
</comment>
<proteinExistence type="inferred from homology"/>
<dbReference type="SUPFAM" id="SSF53822">
    <property type="entry name" value="Periplasmic binding protein-like I"/>
    <property type="match status" value="1"/>
</dbReference>
<dbReference type="AlphaFoldDB" id="A0A6M6JQ01"/>
<dbReference type="PANTHER" id="PTHR47628">
    <property type="match status" value="1"/>
</dbReference>
<dbReference type="RefSeq" id="WP_172164742.1">
    <property type="nucleotide sequence ID" value="NZ_CP053564.1"/>
</dbReference>
<dbReference type="EMBL" id="CP053564">
    <property type="protein sequence ID" value="QJY49303.1"/>
    <property type="molecule type" value="Genomic_DNA"/>
</dbReference>
<keyword evidence="2" id="KW-0732">Signal</keyword>
<organism evidence="4 5">
    <name type="scientific">Pseudonocardia broussonetiae</name>
    <dbReference type="NCBI Taxonomy" id="2736640"/>
    <lineage>
        <taxon>Bacteria</taxon>
        <taxon>Bacillati</taxon>
        <taxon>Actinomycetota</taxon>
        <taxon>Actinomycetes</taxon>
        <taxon>Pseudonocardiales</taxon>
        <taxon>Pseudonocardiaceae</taxon>
        <taxon>Pseudonocardia</taxon>
    </lineage>
</organism>
<sequence length="354" mass="37730">MVAETLDVAFVVPSSGPSGIYGPSCWASGRLAVSEINEDGGILGREVRLRSVDGGRSPQEVAAEVGSLVASGAVGAVAGWHTSAVRQAVAPRLEGRVAYVYTALYEGGERTPGVFLTGETPAGQLLPALRWMAGELGVRSWCIVGNDYVWPRASARVARTFAASVGAEIRDEIYVGLGTEEFGPTLRRVERSRAQGVLMFLLGSDAVQFNRAFTEMRLHDHCVRLSPLMDENMLLATGAANTHELYSAAGFFEALGTPHGLDFERRYLDRLGSTAPAITSPGESCFEGMTLLSHLAAAARSTDVAPISATAESVTYEGPRGAVRMHDRHLMQRIYLARADGLEFDVLAELSGGA</sequence>